<dbReference type="Proteomes" id="UP000019118">
    <property type="component" value="Unassembled WGS sequence"/>
</dbReference>
<evidence type="ECO:0000313" key="9">
    <source>
        <dbReference type="EMBL" id="AEE63516.1"/>
    </source>
</evidence>
<dbReference type="GO" id="GO:0003735">
    <property type="term" value="F:structural constituent of ribosome"/>
    <property type="evidence" value="ECO:0007669"/>
    <property type="project" value="InterPro"/>
</dbReference>
<evidence type="ECO:0000256" key="1">
    <source>
        <dbReference type="ARBA" id="ARBA00004173"/>
    </source>
</evidence>
<dbReference type="AlphaFoldDB" id="J3JZ78"/>
<name>J3JZ78_DENPD</name>
<evidence type="ECO:0000256" key="8">
    <source>
        <dbReference type="ARBA" id="ARBA00076042"/>
    </source>
</evidence>
<dbReference type="InterPro" id="IPR000754">
    <property type="entry name" value="Ribosomal_uS9"/>
</dbReference>
<evidence type="ECO:0000256" key="3">
    <source>
        <dbReference type="ARBA" id="ARBA00022946"/>
    </source>
</evidence>
<keyword evidence="11" id="KW-1185">Reference proteome</keyword>
<dbReference type="PANTHER" id="PTHR21569">
    <property type="entry name" value="RIBOSOMAL PROTEIN S9"/>
    <property type="match status" value="1"/>
</dbReference>
<evidence type="ECO:0000313" key="10">
    <source>
        <dbReference type="EnsemblMetazoa" id="XP_019762587.1"/>
    </source>
</evidence>
<organism evidence="9">
    <name type="scientific">Dendroctonus ponderosae</name>
    <name type="common">Mountain pine beetle</name>
    <dbReference type="NCBI Taxonomy" id="77166"/>
    <lineage>
        <taxon>Eukaryota</taxon>
        <taxon>Metazoa</taxon>
        <taxon>Ecdysozoa</taxon>
        <taxon>Arthropoda</taxon>
        <taxon>Hexapoda</taxon>
        <taxon>Insecta</taxon>
        <taxon>Pterygota</taxon>
        <taxon>Neoptera</taxon>
        <taxon>Endopterygota</taxon>
        <taxon>Coleoptera</taxon>
        <taxon>Polyphaga</taxon>
        <taxon>Cucujiformia</taxon>
        <taxon>Curculionidae</taxon>
        <taxon>Scolytinae</taxon>
        <taxon>Dendroctonus</taxon>
    </lineage>
</organism>
<dbReference type="EMBL" id="BT128559">
    <property type="protein sequence ID" value="AEE63516.1"/>
    <property type="molecule type" value="mRNA"/>
</dbReference>
<reference evidence="11" key="2">
    <citation type="journal article" date="2013" name="Genome Biol.">
        <title>Draft genome of the mountain pine beetle, Dendroctonus ponderosae Hopkins, a major forest pest.</title>
        <authorList>
            <person name="Keeling C.I."/>
            <person name="Yuen M.M."/>
            <person name="Liao N.Y."/>
            <person name="Docking T.R."/>
            <person name="Chan S.K."/>
            <person name="Taylor G.A."/>
            <person name="Palmquist D.L."/>
            <person name="Jackman S.D."/>
            <person name="Nguyen A."/>
            <person name="Li M."/>
            <person name="Henderson H."/>
            <person name="Janes J.K."/>
            <person name="Zhao Y."/>
            <person name="Pandoh P."/>
            <person name="Moore R."/>
            <person name="Sperling F.A."/>
            <person name="Huber D.P."/>
            <person name="Birol I."/>
            <person name="Jones S.J."/>
            <person name="Bohlmann J."/>
        </authorList>
    </citation>
    <scope>NUCLEOTIDE SEQUENCE</scope>
</reference>
<keyword evidence="6" id="KW-0687">Ribonucleoprotein</keyword>
<evidence type="ECO:0000313" key="11">
    <source>
        <dbReference type="Proteomes" id="UP000019118"/>
    </source>
</evidence>
<evidence type="ECO:0000256" key="2">
    <source>
        <dbReference type="ARBA" id="ARBA00005251"/>
    </source>
</evidence>
<dbReference type="FunFam" id="3.30.230.10:FF:000035">
    <property type="entry name" value="28S ribosomal protein S9, mitochondrial"/>
    <property type="match status" value="1"/>
</dbReference>
<dbReference type="InterPro" id="IPR014721">
    <property type="entry name" value="Ribsml_uS5_D2-typ_fold_subgr"/>
</dbReference>
<evidence type="ECO:0000256" key="7">
    <source>
        <dbReference type="ARBA" id="ARBA00039318"/>
    </source>
</evidence>
<accession>J3JZ78</accession>
<sequence>MMRKIGIAFRPHNLLNIQNWLLSSRKILEIRTLSAQASSTTEIGSIDTGAPVENGDSKKNLSKAMKAYLDRAREHDEFMNAQRVEFEIGKRHLANMMGENPETFTQADIDNAIEYLFPSGLYQKHARPIMKPPEEVFPQRKAAEFDETGRPYHFLFYTGRSNFYQVLYDVVEHINEMYKFEDSMTRKNLQPDPMLKLNLSGTEWIAKSALEFRVVETVSDREYNTFVTAMDRLSNMPFAYKVKDFIMEYRVSLMNQSETYDAIKPQIREDGRESVTVYECRRKRAIGNVTVISPGTGKITINGQGISYFEGIQEREQILFPLIFSNMQNKVDIEAEMQNGGPSGQAGAIRYGISWALRSFVDQETMESMRLAGLLTFDIRVRERKKPGQAGARRKFTWKKR</sequence>
<dbReference type="PANTHER" id="PTHR21569:SF1">
    <property type="entry name" value="SMALL RIBOSOMAL SUBUNIT PROTEIN US9M"/>
    <property type="match status" value="1"/>
</dbReference>
<dbReference type="Gene3D" id="3.30.230.10">
    <property type="match status" value="1"/>
</dbReference>
<keyword evidence="5" id="KW-0496">Mitochondrion</keyword>
<dbReference type="Pfam" id="PF00380">
    <property type="entry name" value="Ribosomal_S9"/>
    <property type="match status" value="1"/>
</dbReference>
<dbReference type="GO" id="GO:0003723">
    <property type="term" value="F:RNA binding"/>
    <property type="evidence" value="ECO:0007669"/>
    <property type="project" value="TreeGrafter"/>
</dbReference>
<evidence type="ECO:0000256" key="4">
    <source>
        <dbReference type="ARBA" id="ARBA00022980"/>
    </source>
</evidence>
<dbReference type="OrthoDB" id="10254627at2759"/>
<dbReference type="GO" id="GO:0005743">
    <property type="term" value="C:mitochondrial inner membrane"/>
    <property type="evidence" value="ECO:0007669"/>
    <property type="project" value="UniProtKB-ARBA"/>
</dbReference>
<evidence type="ECO:0000256" key="6">
    <source>
        <dbReference type="ARBA" id="ARBA00023274"/>
    </source>
</evidence>
<dbReference type="SUPFAM" id="SSF54211">
    <property type="entry name" value="Ribosomal protein S5 domain 2-like"/>
    <property type="match status" value="1"/>
</dbReference>
<comment type="subcellular location">
    <subcellularLocation>
        <location evidence="1">Mitochondrion</location>
    </subcellularLocation>
</comment>
<keyword evidence="3" id="KW-0809">Transit peptide</keyword>
<dbReference type="GO" id="GO:0005763">
    <property type="term" value="C:mitochondrial small ribosomal subunit"/>
    <property type="evidence" value="ECO:0007669"/>
    <property type="project" value="TreeGrafter"/>
</dbReference>
<reference evidence="10" key="3">
    <citation type="submission" date="2024-08" db="UniProtKB">
        <authorList>
            <consortium name="EnsemblMetazoa"/>
        </authorList>
    </citation>
    <scope>IDENTIFICATION</scope>
</reference>
<dbReference type="EnsemblMetazoa" id="XM_019907028.1">
    <property type="protein sequence ID" value="XP_019762587.1"/>
    <property type="gene ID" value="LOC109539345"/>
</dbReference>
<dbReference type="HOGENOM" id="CLU_060546_0_0_1"/>
<gene>
    <name evidence="10" type="primary">109539345</name>
</gene>
<keyword evidence="4" id="KW-0689">Ribosomal protein</keyword>
<protein>
    <recommendedName>
        <fullName evidence="7">Small ribosomal subunit protein uS9m</fullName>
    </recommendedName>
    <alternativeName>
        <fullName evidence="8">28S ribosomal protein S9, mitochondrial</fullName>
    </alternativeName>
</protein>
<comment type="similarity">
    <text evidence="2">Belongs to the universal ribosomal protein uS9 family.</text>
</comment>
<dbReference type="InterPro" id="IPR020568">
    <property type="entry name" value="Ribosomal_Su5_D2-typ_SF"/>
</dbReference>
<evidence type="ECO:0000256" key="5">
    <source>
        <dbReference type="ARBA" id="ARBA00023128"/>
    </source>
</evidence>
<reference evidence="9" key="1">
    <citation type="journal article" date="2012" name="Insect Biochem. Mol. Biol.">
        <title>Transcriptome and full-length cDNA resources for the mountain pine beetle, Dendroctonus ponderosae Hopkins, a major insect pest of pine forests.</title>
        <authorList>
            <person name="Keeling C.I."/>
            <person name="Henderson H."/>
            <person name="Li M."/>
            <person name="Yuen M."/>
            <person name="Clark E.L."/>
            <person name="Fraser J.D."/>
            <person name="Huber D.P."/>
            <person name="Liao N.Y."/>
            <person name="Roderick Docking T."/>
            <person name="Birol I."/>
            <person name="Chan S.K."/>
            <person name="Taylor G.A."/>
            <person name="Palmquist D."/>
            <person name="Jones S.J."/>
            <person name="Bohlmann J."/>
        </authorList>
    </citation>
    <scope>NUCLEOTIDE SEQUENCE</scope>
    <source>
        <tissue evidence="9">Midgut and adhering fatbody of emerged adults of both sexes after feeding on lodgepole pine for up to 64 h</tissue>
    </source>
</reference>
<dbReference type="GO" id="GO:0006412">
    <property type="term" value="P:translation"/>
    <property type="evidence" value="ECO:0007669"/>
    <property type="project" value="InterPro"/>
</dbReference>
<proteinExistence type="evidence at transcript level"/>